<reference evidence="2" key="1">
    <citation type="submission" date="2025-08" db="UniProtKB">
        <authorList>
            <consortium name="Ensembl"/>
        </authorList>
    </citation>
    <scope>IDENTIFICATION</scope>
</reference>
<protein>
    <submittedName>
        <fullName evidence="2">Si:ch211-51e12.7</fullName>
    </submittedName>
</protein>
<name>A0A8C1Q6C5_CYPCA</name>
<evidence type="ECO:0000313" key="3">
    <source>
        <dbReference type="Proteomes" id="UP000694427"/>
    </source>
</evidence>
<evidence type="ECO:0000313" key="2">
    <source>
        <dbReference type="Ensembl" id="ENSCCRP00010115225.1"/>
    </source>
</evidence>
<sequence>MFDIHAGTFPVWIWVRGESFGTSEARMLVFTTDRLLSLNSIVVLQMDADTEQVEETTEVMEATETPSHEEPSADSKIRGRGGKIRGRGGRMPRGFRGGRGMMMMMKGFPPGPMRGRGRDGFTNGFGPMRRGMGRMWPYPDMRGRRGRGGPRGMHLGPPPPPPPPMHMRGPPPHMHRHGPPPPPPPPGHPAFRGRPPHPRGRGMMPPGPPRFFHPRGYHNGSAPRLPHPPPGRGQRWPGPPGARKF</sequence>
<reference evidence="2" key="2">
    <citation type="submission" date="2025-09" db="UniProtKB">
        <authorList>
            <consortium name="Ensembl"/>
        </authorList>
    </citation>
    <scope>IDENTIFICATION</scope>
</reference>
<feature type="compositionally biased region" description="Basic residues" evidence="1">
    <location>
        <begin position="78"/>
        <end position="90"/>
    </location>
</feature>
<proteinExistence type="predicted"/>
<evidence type="ECO:0000256" key="1">
    <source>
        <dbReference type="SAM" id="MobiDB-lite"/>
    </source>
</evidence>
<accession>A0A8C1Q6C5</accession>
<dbReference type="Ensembl" id="ENSCCRT00010128104.1">
    <property type="protein sequence ID" value="ENSCCRP00010115225.1"/>
    <property type="gene ID" value="ENSCCRG00010050605.1"/>
</dbReference>
<keyword evidence="3" id="KW-1185">Reference proteome</keyword>
<feature type="region of interest" description="Disordered" evidence="1">
    <location>
        <begin position="59"/>
        <end position="101"/>
    </location>
</feature>
<feature type="compositionally biased region" description="Pro residues" evidence="1">
    <location>
        <begin position="156"/>
        <end position="172"/>
    </location>
</feature>
<feature type="compositionally biased region" description="Gly residues" evidence="1">
    <location>
        <begin position="91"/>
        <end position="100"/>
    </location>
</feature>
<dbReference type="AlphaFoldDB" id="A0A8C1Q6C5"/>
<feature type="region of interest" description="Disordered" evidence="1">
    <location>
        <begin position="135"/>
        <end position="245"/>
    </location>
</feature>
<dbReference type="Proteomes" id="UP000694427">
    <property type="component" value="Unplaced"/>
</dbReference>
<feature type="compositionally biased region" description="Pro residues" evidence="1">
    <location>
        <begin position="179"/>
        <end position="188"/>
    </location>
</feature>
<organism evidence="2 3">
    <name type="scientific">Cyprinus carpio</name>
    <name type="common">Common carp</name>
    <dbReference type="NCBI Taxonomy" id="7962"/>
    <lineage>
        <taxon>Eukaryota</taxon>
        <taxon>Metazoa</taxon>
        <taxon>Chordata</taxon>
        <taxon>Craniata</taxon>
        <taxon>Vertebrata</taxon>
        <taxon>Euteleostomi</taxon>
        <taxon>Actinopterygii</taxon>
        <taxon>Neopterygii</taxon>
        <taxon>Teleostei</taxon>
        <taxon>Ostariophysi</taxon>
        <taxon>Cypriniformes</taxon>
        <taxon>Cyprinidae</taxon>
        <taxon>Cyprininae</taxon>
        <taxon>Cyprinus</taxon>
    </lineage>
</organism>
<feature type="compositionally biased region" description="Basic and acidic residues" evidence="1">
    <location>
        <begin position="66"/>
        <end position="77"/>
    </location>
</feature>